<dbReference type="Pfam" id="PF02222">
    <property type="entry name" value="ATP-grasp"/>
    <property type="match status" value="1"/>
</dbReference>
<evidence type="ECO:0000256" key="6">
    <source>
        <dbReference type="SAM" id="MobiDB-lite"/>
    </source>
</evidence>
<dbReference type="Pfam" id="PF22660">
    <property type="entry name" value="RS_preATP-grasp-like"/>
    <property type="match status" value="1"/>
</dbReference>
<feature type="binding site" evidence="4">
    <location>
        <position position="178"/>
    </location>
    <ligand>
        <name>ATP</name>
        <dbReference type="ChEBI" id="CHEBI:30616"/>
    </ligand>
</feature>
<feature type="binding site" evidence="4">
    <location>
        <begin position="252"/>
        <end position="253"/>
    </location>
    <ligand>
        <name>ATP</name>
        <dbReference type="ChEBI" id="CHEBI:30616"/>
    </ligand>
</feature>
<sequence length="395" mass="42342">MAEGAPRVGILGGGQLGWMMILEGRKLGISFGVLDPDPSAPAIRIADRAFSPREGSEFLSWSDVVTYEFENVDAGIAGEAEARGRLRPGLFPLLAKQDRIREKSILVELGIPTADFRVARSPEELAGMVRASGPLIVKATYGGYDGKGVRVLGDPEEVRSLAWGYPVLVEELVDVESEISVLVARSRGEEVIYPAAENHNADGILLYSIAPARGHAADVASGIALRLARAMDYVGVLAVEFLVSRDGRVLVNEFAPRVHNTGHWTLCGAATSQFENHLRAVLDLPLGSADLLRPTGIVNVLGISRDSLRVHDLLSIQGTRLWWYGKAEARPRRKMGHVCAVAGSEDELRGRIREILAALYGDASFPPFPTSSSPPGLGAASLGSEVSHDRSDAVA</sequence>
<dbReference type="Pfam" id="PF17769">
    <property type="entry name" value="PurK_C"/>
    <property type="match status" value="1"/>
</dbReference>
<dbReference type="GO" id="GO:0046872">
    <property type="term" value="F:metal ion binding"/>
    <property type="evidence" value="ECO:0007669"/>
    <property type="project" value="InterPro"/>
</dbReference>
<dbReference type="SUPFAM" id="SSF52440">
    <property type="entry name" value="PreATP-grasp domain"/>
    <property type="match status" value="1"/>
</dbReference>
<keyword evidence="4 5" id="KW-0436">Ligase</keyword>
<comment type="pathway">
    <text evidence="4 5">Purine metabolism; IMP biosynthesis via de novo pathway; 5-amino-1-(5-phospho-D-ribosyl)imidazole-4-carboxylate from 5-amino-1-(5-phospho-D-ribosyl)imidazole (N5-CAIR route): step 1/2.</text>
</comment>
<accession>A0A4V0P1N0</accession>
<comment type="catalytic activity">
    <reaction evidence="4 5">
        <text>5-amino-1-(5-phospho-beta-D-ribosyl)imidazole + hydrogencarbonate + ATP = 5-carboxyamino-1-(5-phospho-D-ribosyl)imidazole + ADP + phosphate + 2 H(+)</text>
        <dbReference type="Rhea" id="RHEA:19317"/>
        <dbReference type="ChEBI" id="CHEBI:15378"/>
        <dbReference type="ChEBI" id="CHEBI:17544"/>
        <dbReference type="ChEBI" id="CHEBI:30616"/>
        <dbReference type="ChEBI" id="CHEBI:43474"/>
        <dbReference type="ChEBI" id="CHEBI:58730"/>
        <dbReference type="ChEBI" id="CHEBI:137981"/>
        <dbReference type="ChEBI" id="CHEBI:456216"/>
        <dbReference type="EC" id="6.3.4.18"/>
    </reaction>
</comment>
<dbReference type="GO" id="GO:0005524">
    <property type="term" value="F:ATP binding"/>
    <property type="evidence" value="ECO:0007669"/>
    <property type="project" value="UniProtKB-UniRule"/>
</dbReference>
<dbReference type="GO" id="GO:0034028">
    <property type="term" value="F:5-(carboxyamino)imidazole ribonucleotide synthase activity"/>
    <property type="evidence" value="ECO:0007669"/>
    <property type="project" value="UniProtKB-UniRule"/>
</dbReference>
<keyword evidence="1 4" id="KW-0547">Nucleotide-binding</keyword>
<dbReference type="InterPro" id="IPR013815">
    <property type="entry name" value="ATP_grasp_subdomain_1"/>
</dbReference>
<proteinExistence type="inferred from homology"/>
<keyword evidence="2 4" id="KW-0658">Purine biosynthesis</keyword>
<comment type="similarity">
    <text evidence="4 5">Belongs to the PurK/PurT family.</text>
</comment>
<evidence type="ECO:0000256" key="3">
    <source>
        <dbReference type="ARBA" id="ARBA00022840"/>
    </source>
</evidence>
<dbReference type="HAMAP" id="MF_01928">
    <property type="entry name" value="PurK"/>
    <property type="match status" value="1"/>
</dbReference>
<dbReference type="GO" id="GO:0006189">
    <property type="term" value="P:'de novo' IMP biosynthetic process"/>
    <property type="evidence" value="ECO:0007669"/>
    <property type="project" value="UniProtKB-UniRule"/>
</dbReference>
<dbReference type="Gene3D" id="3.30.470.20">
    <property type="entry name" value="ATP-grasp fold, B domain"/>
    <property type="match status" value="1"/>
</dbReference>
<dbReference type="InterPro" id="IPR054350">
    <property type="entry name" value="PurT/PurK_preATP-grasp"/>
</dbReference>
<name>A0A4V0P1N0_9ARCH</name>
<dbReference type="SUPFAM" id="SSF56059">
    <property type="entry name" value="Glutathione synthetase ATP-binding domain-like"/>
    <property type="match status" value="1"/>
</dbReference>
<dbReference type="UniPathway" id="UPA00074">
    <property type="reaction ID" value="UER00942"/>
</dbReference>
<gene>
    <name evidence="4 5" type="primary">purK</name>
    <name evidence="8" type="ORF">NAS2_0901</name>
</gene>
<dbReference type="SMART" id="SM01209">
    <property type="entry name" value="GARS_A"/>
    <property type="match status" value="1"/>
</dbReference>
<dbReference type="PANTHER" id="PTHR11609:SF5">
    <property type="entry name" value="PHOSPHORIBOSYLAMINOIMIDAZOLE CARBOXYLASE"/>
    <property type="match status" value="1"/>
</dbReference>
<evidence type="ECO:0000256" key="1">
    <source>
        <dbReference type="ARBA" id="ARBA00022741"/>
    </source>
</evidence>
<dbReference type="Gene3D" id="3.30.1490.20">
    <property type="entry name" value="ATP-grasp fold, A domain"/>
    <property type="match status" value="1"/>
</dbReference>
<dbReference type="Proteomes" id="UP000509448">
    <property type="component" value="Chromosome"/>
</dbReference>
<evidence type="ECO:0000259" key="7">
    <source>
        <dbReference type="PROSITE" id="PS50975"/>
    </source>
</evidence>
<dbReference type="InterPro" id="IPR003135">
    <property type="entry name" value="ATP-grasp_carboxylate-amine"/>
</dbReference>
<dbReference type="OrthoDB" id="9299at2157"/>
<organism evidence="8 9">
    <name type="scientific">Conexivisphaera calida</name>
    <dbReference type="NCBI Taxonomy" id="1874277"/>
    <lineage>
        <taxon>Archaea</taxon>
        <taxon>Nitrososphaerota</taxon>
        <taxon>Conexivisphaeria</taxon>
        <taxon>Conexivisphaerales</taxon>
        <taxon>Conexivisphaeraceae</taxon>
        <taxon>Conexivisphaera</taxon>
    </lineage>
</organism>
<dbReference type="PANTHER" id="PTHR11609">
    <property type="entry name" value="PURINE BIOSYNTHESIS PROTEIN 6/7, PUR6/7"/>
    <property type="match status" value="1"/>
</dbReference>
<dbReference type="SUPFAM" id="SSF51246">
    <property type="entry name" value="Rudiment single hybrid motif"/>
    <property type="match status" value="1"/>
</dbReference>
<keyword evidence="3 4" id="KW-0067">ATP-binding</keyword>
<evidence type="ECO:0000256" key="2">
    <source>
        <dbReference type="ARBA" id="ARBA00022755"/>
    </source>
</evidence>
<feature type="compositionally biased region" description="Basic and acidic residues" evidence="6">
    <location>
        <begin position="386"/>
        <end position="395"/>
    </location>
</feature>
<dbReference type="InterPro" id="IPR011054">
    <property type="entry name" value="Rudment_hybrid_motif"/>
</dbReference>
<dbReference type="GeneID" id="55584712"/>
<dbReference type="EC" id="6.3.4.18" evidence="4 5"/>
<evidence type="ECO:0000256" key="4">
    <source>
        <dbReference type="HAMAP-Rule" id="MF_01928"/>
    </source>
</evidence>
<evidence type="ECO:0000313" key="8">
    <source>
        <dbReference type="EMBL" id="BBE42290.1"/>
    </source>
</evidence>
<feature type="domain" description="ATP-grasp" evidence="7">
    <location>
        <begin position="103"/>
        <end position="282"/>
    </location>
</feature>
<feature type="binding site" evidence="4">
    <location>
        <position position="138"/>
    </location>
    <ligand>
        <name>ATP</name>
        <dbReference type="ChEBI" id="CHEBI:30616"/>
    </ligand>
</feature>
<comment type="subunit">
    <text evidence="4">Homodimer.</text>
</comment>
<dbReference type="InterPro" id="IPR016185">
    <property type="entry name" value="PreATP-grasp_dom_sf"/>
</dbReference>
<protein>
    <recommendedName>
        <fullName evidence="4 5">N5-carboxyaminoimidazole ribonucleotide synthase</fullName>
        <shortName evidence="4 5">N5-CAIR synthase</shortName>
        <ecNumber evidence="4 5">6.3.4.18</ecNumber>
    </recommendedName>
    <alternativeName>
        <fullName evidence="4 5">5-(carboxyamino)imidazole ribonucleotide synthetase</fullName>
    </alternativeName>
</protein>
<dbReference type="NCBIfam" id="TIGR01161">
    <property type="entry name" value="purK"/>
    <property type="match status" value="1"/>
</dbReference>
<evidence type="ECO:0000313" key="9">
    <source>
        <dbReference type="Proteomes" id="UP000509448"/>
    </source>
</evidence>
<dbReference type="KEGG" id="ccai:NAS2_0901"/>
<dbReference type="InterPro" id="IPR040686">
    <property type="entry name" value="PurK_C"/>
</dbReference>
<dbReference type="InterPro" id="IPR011761">
    <property type="entry name" value="ATP-grasp"/>
</dbReference>
<dbReference type="PROSITE" id="PS50975">
    <property type="entry name" value="ATP_GRASP"/>
    <property type="match status" value="1"/>
</dbReference>
<dbReference type="NCBIfam" id="NF004679">
    <property type="entry name" value="PRK06019.1-5"/>
    <property type="match status" value="1"/>
</dbReference>
<reference evidence="8 9" key="1">
    <citation type="journal article" date="2019" name="ISME J.">
        <title>Isolation and characterization of a thermophilic sulfur- and iron-reducing thaumarchaeote from a terrestrial acidic hot spring.</title>
        <authorList>
            <person name="Kato S."/>
            <person name="Itoh T."/>
            <person name="Yuki M."/>
            <person name="Nagamori M."/>
            <person name="Ohnishi M."/>
            <person name="Uematsu K."/>
            <person name="Suzuki K."/>
            <person name="Takashina T."/>
            <person name="Ohkuma M."/>
        </authorList>
    </citation>
    <scope>NUCLEOTIDE SEQUENCE [LARGE SCALE GENOMIC DNA]</scope>
    <source>
        <strain evidence="8 9">NAS-02</strain>
    </source>
</reference>
<feature type="region of interest" description="Disordered" evidence="6">
    <location>
        <begin position="364"/>
        <end position="395"/>
    </location>
</feature>
<keyword evidence="9" id="KW-1185">Reference proteome</keyword>
<comment type="caution">
    <text evidence="4">Lacks conserved residue(s) required for the propagation of feature annotation.</text>
</comment>
<feature type="binding site" evidence="4">
    <location>
        <begin position="170"/>
        <end position="173"/>
    </location>
    <ligand>
        <name>ATP</name>
        <dbReference type="ChEBI" id="CHEBI:30616"/>
    </ligand>
</feature>
<dbReference type="AlphaFoldDB" id="A0A4V0P1N0"/>
<dbReference type="InterPro" id="IPR005875">
    <property type="entry name" value="PurK"/>
</dbReference>
<dbReference type="EMBL" id="AP018732">
    <property type="protein sequence ID" value="BBE42290.1"/>
    <property type="molecule type" value="Genomic_DNA"/>
</dbReference>
<keyword evidence="8" id="KW-0456">Lyase</keyword>
<feature type="binding site" evidence="4">
    <location>
        <position position="99"/>
    </location>
    <ligand>
        <name>ATP</name>
        <dbReference type="ChEBI" id="CHEBI:30616"/>
    </ligand>
</feature>
<comment type="function">
    <text evidence="4">Catalyzes the ATP-dependent conversion of 5-aminoimidazole ribonucleotide (AIR) and HCO(3)(-) to N5-carboxyaminoimidazole ribonucleotide (N5-CAIR).</text>
</comment>
<evidence type="ECO:0000256" key="5">
    <source>
        <dbReference type="RuleBase" id="RU361200"/>
    </source>
</evidence>
<dbReference type="GO" id="GO:0004638">
    <property type="term" value="F:phosphoribosylaminoimidazole carboxylase activity"/>
    <property type="evidence" value="ECO:0007669"/>
    <property type="project" value="InterPro"/>
</dbReference>
<comment type="function">
    <text evidence="5">Catalyzes the ATP-dependent conversion of 5-aminoimidazole ribonucleotide (AIR) and HCO(3)- to N5-carboxyaminoimidazole ribonucleotide (N5-CAIR).</text>
</comment>
<dbReference type="RefSeq" id="WP_174448536.1">
    <property type="nucleotide sequence ID" value="NZ_AP018732.1"/>
</dbReference>
<dbReference type="Gene3D" id="3.40.50.20">
    <property type="match status" value="1"/>
</dbReference>